<sequence length="52" mass="5769">MMATAQLEGSSGYRYLEAYICVLLIYRGMTSVLGFAQKHIENKLAKSVGEIL</sequence>
<proteinExistence type="predicted"/>
<dbReference type="KEGG" id="eac:EAL2_808p00250"/>
<evidence type="ECO:0000256" key="1">
    <source>
        <dbReference type="SAM" id="Phobius"/>
    </source>
</evidence>
<keyword evidence="2" id="KW-0614">Plasmid</keyword>
<dbReference type="EMBL" id="CP007453">
    <property type="protein sequence ID" value="AHM57532.1"/>
    <property type="molecule type" value="Genomic_DNA"/>
</dbReference>
<dbReference type="HOGENOM" id="CLU_3079943_0_0_9"/>
<organism evidence="2 3">
    <name type="scientific">Peptoclostridium acidaminophilum DSM 3953</name>
    <dbReference type="NCBI Taxonomy" id="1286171"/>
    <lineage>
        <taxon>Bacteria</taxon>
        <taxon>Bacillati</taxon>
        <taxon>Bacillota</taxon>
        <taxon>Clostridia</taxon>
        <taxon>Peptostreptococcales</taxon>
        <taxon>Peptoclostridiaceae</taxon>
        <taxon>Peptoclostridium</taxon>
    </lineage>
</organism>
<dbReference type="AlphaFoldDB" id="W8TMV9"/>
<accession>W8TMV9</accession>
<dbReference type="Proteomes" id="UP000019591">
    <property type="component" value="Plasmid EAL2_808p"/>
</dbReference>
<geneLocation type="plasmid" evidence="2 3">
    <name>EAL2_808p</name>
</geneLocation>
<dbReference type="RefSeq" id="WP_158408931.1">
    <property type="nucleotide sequence ID" value="NZ_CP007453.1"/>
</dbReference>
<name>W8TMV9_PEPAC</name>
<reference evidence="2 3" key="1">
    <citation type="journal article" date="2014" name="Genome Announc.">
        <title>Complete Genome Sequence of Amino Acid-Utilizing Eubacterium acidaminophilum al-2 (DSM 3953).</title>
        <authorList>
            <person name="Poehlein A."/>
            <person name="Andreesen J.R."/>
            <person name="Daniel R."/>
        </authorList>
    </citation>
    <scope>NUCLEOTIDE SEQUENCE [LARGE SCALE GENOMIC DNA]</scope>
    <source>
        <strain evidence="2 3">DSM 3953</strain>
        <plasmid evidence="3">Plasmid EAL2_808p</plasmid>
    </source>
</reference>
<keyword evidence="3" id="KW-1185">Reference proteome</keyword>
<gene>
    <name evidence="2" type="ORF">EAL2_808p00250</name>
</gene>
<keyword evidence="1" id="KW-0812">Transmembrane</keyword>
<dbReference type="PATRIC" id="fig|1286171.3.peg.2202"/>
<dbReference type="OrthoDB" id="9787841at2"/>
<feature type="transmembrane region" description="Helical" evidence="1">
    <location>
        <begin position="16"/>
        <end position="36"/>
    </location>
</feature>
<protein>
    <submittedName>
        <fullName evidence="2">Uncharacterized protein</fullName>
    </submittedName>
</protein>
<evidence type="ECO:0000313" key="2">
    <source>
        <dbReference type="EMBL" id="AHM57532.1"/>
    </source>
</evidence>
<keyword evidence="1" id="KW-0472">Membrane</keyword>
<evidence type="ECO:0000313" key="3">
    <source>
        <dbReference type="Proteomes" id="UP000019591"/>
    </source>
</evidence>
<keyword evidence="1" id="KW-1133">Transmembrane helix</keyword>